<keyword evidence="3" id="KW-1185">Reference proteome</keyword>
<dbReference type="EMBL" id="JAHUTI010089019">
    <property type="protein sequence ID" value="MED6260569.1"/>
    <property type="molecule type" value="Genomic_DNA"/>
</dbReference>
<name>A0ABU7CD92_9TELE</name>
<protein>
    <recommendedName>
        <fullName evidence="1">PB1 domain-containing protein</fullName>
    </recommendedName>
</protein>
<feature type="domain" description="PB1" evidence="1">
    <location>
        <begin position="1"/>
        <end position="68"/>
    </location>
</feature>
<evidence type="ECO:0000313" key="3">
    <source>
        <dbReference type="Proteomes" id="UP001345963"/>
    </source>
</evidence>
<feature type="non-terminal residue" evidence="2">
    <location>
        <position position="68"/>
    </location>
</feature>
<dbReference type="SMART" id="SM00666">
    <property type="entry name" value="PB1"/>
    <property type="match status" value="1"/>
</dbReference>
<sequence length="68" mass="7948">MITHFEPSISYEGLYGEVRDMCSMDNDQLFTMKWIDEEGDPCTVSSQLELEEALRLYELNKDSELTIH</sequence>
<reference evidence="2 3" key="1">
    <citation type="submission" date="2021-07" db="EMBL/GenBank/DDBJ databases">
        <authorList>
            <person name="Palmer J.M."/>
        </authorList>
    </citation>
    <scope>NUCLEOTIDE SEQUENCE [LARGE SCALE GENOMIC DNA]</scope>
    <source>
        <strain evidence="2 3">AT_MEX2019</strain>
        <tissue evidence="2">Muscle</tissue>
    </source>
</reference>
<dbReference type="Proteomes" id="UP001345963">
    <property type="component" value="Unassembled WGS sequence"/>
</dbReference>
<dbReference type="Gene3D" id="3.10.20.90">
    <property type="entry name" value="Phosphatidylinositol 3-kinase Catalytic Subunit, Chain A, domain 1"/>
    <property type="match status" value="1"/>
</dbReference>
<dbReference type="SUPFAM" id="SSF54277">
    <property type="entry name" value="CAD &amp; PB1 domains"/>
    <property type="match status" value="1"/>
</dbReference>
<gene>
    <name evidence="2" type="ORF">ATANTOWER_022978</name>
</gene>
<dbReference type="InterPro" id="IPR053793">
    <property type="entry name" value="PB1-like"/>
</dbReference>
<evidence type="ECO:0000313" key="2">
    <source>
        <dbReference type="EMBL" id="MED6260569.1"/>
    </source>
</evidence>
<accession>A0ABU7CD92</accession>
<evidence type="ECO:0000259" key="1">
    <source>
        <dbReference type="PROSITE" id="PS51745"/>
    </source>
</evidence>
<proteinExistence type="predicted"/>
<dbReference type="Pfam" id="PF00564">
    <property type="entry name" value="PB1"/>
    <property type="match status" value="1"/>
</dbReference>
<comment type="caution">
    <text evidence="2">The sequence shown here is derived from an EMBL/GenBank/DDBJ whole genome shotgun (WGS) entry which is preliminary data.</text>
</comment>
<organism evidence="2 3">
    <name type="scientific">Ataeniobius toweri</name>
    <dbReference type="NCBI Taxonomy" id="208326"/>
    <lineage>
        <taxon>Eukaryota</taxon>
        <taxon>Metazoa</taxon>
        <taxon>Chordata</taxon>
        <taxon>Craniata</taxon>
        <taxon>Vertebrata</taxon>
        <taxon>Euteleostomi</taxon>
        <taxon>Actinopterygii</taxon>
        <taxon>Neopterygii</taxon>
        <taxon>Teleostei</taxon>
        <taxon>Neoteleostei</taxon>
        <taxon>Acanthomorphata</taxon>
        <taxon>Ovalentaria</taxon>
        <taxon>Atherinomorphae</taxon>
        <taxon>Cyprinodontiformes</taxon>
        <taxon>Goodeidae</taxon>
        <taxon>Ataeniobius</taxon>
    </lineage>
</organism>
<dbReference type="InterPro" id="IPR000270">
    <property type="entry name" value="PB1_dom"/>
</dbReference>
<dbReference type="PROSITE" id="PS51745">
    <property type="entry name" value="PB1"/>
    <property type="match status" value="1"/>
</dbReference>